<evidence type="ECO:0000256" key="2">
    <source>
        <dbReference type="ARBA" id="ARBA00022737"/>
    </source>
</evidence>
<reference evidence="6" key="1">
    <citation type="submission" date="2022-08" db="EMBL/GenBank/DDBJ databases">
        <title>Draft genome sequence of Lysinibacillus sp. strain KH24.</title>
        <authorList>
            <person name="Kanbe H."/>
            <person name="Itoh H."/>
        </authorList>
    </citation>
    <scope>NUCLEOTIDE SEQUENCE</scope>
    <source>
        <strain evidence="6">KH24</strain>
    </source>
</reference>
<dbReference type="SMART" id="SM00135">
    <property type="entry name" value="LY"/>
    <property type="match status" value="4"/>
</dbReference>
<evidence type="ECO:0000259" key="4">
    <source>
        <dbReference type="PROSITE" id="PS50853"/>
    </source>
</evidence>
<evidence type="ECO:0000313" key="7">
    <source>
        <dbReference type="Proteomes" id="UP001065593"/>
    </source>
</evidence>
<dbReference type="SUPFAM" id="SSF101898">
    <property type="entry name" value="NHL repeat"/>
    <property type="match status" value="1"/>
</dbReference>
<dbReference type="Pfam" id="PF20578">
    <property type="entry name" value="aBig_2"/>
    <property type="match status" value="1"/>
</dbReference>
<name>A0ABQ5NHC1_9BACI</name>
<dbReference type="Gene3D" id="2.60.40.10">
    <property type="entry name" value="Immunoglobulins"/>
    <property type="match status" value="1"/>
</dbReference>
<dbReference type="InterPro" id="IPR046780">
    <property type="entry name" value="aBig_2"/>
</dbReference>
<feature type="domain" description="SLH" evidence="5">
    <location>
        <begin position="810"/>
        <end position="870"/>
    </location>
</feature>
<dbReference type="InterPro" id="IPR003961">
    <property type="entry name" value="FN3_dom"/>
</dbReference>
<dbReference type="InterPro" id="IPR001258">
    <property type="entry name" value="NHL_repeat"/>
</dbReference>
<dbReference type="PANTHER" id="PTHR46388">
    <property type="entry name" value="NHL REPEAT-CONTAINING PROTEIN 2"/>
    <property type="match status" value="1"/>
</dbReference>
<dbReference type="Proteomes" id="UP001065593">
    <property type="component" value="Unassembled WGS sequence"/>
</dbReference>
<keyword evidence="1" id="KW-0732">Signal</keyword>
<dbReference type="InterPro" id="IPR056822">
    <property type="entry name" value="TEN_NHL"/>
</dbReference>
<evidence type="ECO:0000259" key="5">
    <source>
        <dbReference type="PROSITE" id="PS51272"/>
    </source>
</evidence>
<dbReference type="PANTHER" id="PTHR46388:SF2">
    <property type="entry name" value="NHL REPEAT-CONTAINING PROTEIN 2"/>
    <property type="match status" value="1"/>
</dbReference>
<accession>A0ABQ5NHC1</accession>
<protein>
    <submittedName>
        <fullName evidence="6">Uncharacterized protein</fullName>
    </submittedName>
</protein>
<gene>
    <name evidence="6" type="ORF">LYSBPC_08780</name>
</gene>
<dbReference type="InterPro" id="IPR011042">
    <property type="entry name" value="6-blade_b-propeller_TolB-like"/>
</dbReference>
<feature type="repeat" description="NHL" evidence="3">
    <location>
        <begin position="280"/>
        <end position="311"/>
    </location>
</feature>
<dbReference type="PROSITE" id="PS51272">
    <property type="entry name" value="SLH"/>
    <property type="match status" value="3"/>
</dbReference>
<feature type="repeat" description="NHL" evidence="3">
    <location>
        <begin position="108"/>
        <end position="143"/>
    </location>
</feature>
<feature type="repeat" description="NHL" evidence="3">
    <location>
        <begin position="168"/>
        <end position="199"/>
    </location>
</feature>
<evidence type="ECO:0000256" key="1">
    <source>
        <dbReference type="ARBA" id="ARBA00022729"/>
    </source>
</evidence>
<dbReference type="CDD" id="cd14953">
    <property type="entry name" value="NHL_like_1"/>
    <property type="match status" value="1"/>
</dbReference>
<dbReference type="InterPro" id="IPR036116">
    <property type="entry name" value="FN3_sf"/>
</dbReference>
<dbReference type="RefSeq" id="WP_264987467.1">
    <property type="nucleotide sequence ID" value="NZ_BRZA01000001.1"/>
</dbReference>
<dbReference type="Pfam" id="PF00395">
    <property type="entry name" value="SLH"/>
    <property type="match status" value="3"/>
</dbReference>
<proteinExistence type="predicted"/>
<dbReference type="PROSITE" id="PS50853">
    <property type="entry name" value="FN3"/>
    <property type="match status" value="1"/>
</dbReference>
<dbReference type="CDD" id="cd00063">
    <property type="entry name" value="FN3"/>
    <property type="match status" value="1"/>
</dbReference>
<comment type="caution">
    <text evidence="6">The sequence shown here is derived from an EMBL/GenBank/DDBJ whole genome shotgun (WGS) entry which is preliminary data.</text>
</comment>
<dbReference type="InterPro" id="IPR000033">
    <property type="entry name" value="LDLR_classB_rpt"/>
</dbReference>
<dbReference type="Gene3D" id="2.120.10.30">
    <property type="entry name" value="TolB, C-terminal domain"/>
    <property type="match status" value="3"/>
</dbReference>
<feature type="repeat" description="NHL" evidence="3">
    <location>
        <begin position="220"/>
        <end position="255"/>
    </location>
</feature>
<dbReference type="EMBL" id="BRZA01000001">
    <property type="protein sequence ID" value="GLC87751.1"/>
    <property type="molecule type" value="Genomic_DNA"/>
</dbReference>
<keyword evidence="7" id="KW-1185">Reference proteome</keyword>
<dbReference type="Pfam" id="PF00041">
    <property type="entry name" value="fn3"/>
    <property type="match status" value="1"/>
</dbReference>
<keyword evidence="2" id="KW-0677">Repeat</keyword>
<feature type="domain" description="Fibronectin type-III" evidence="4">
    <location>
        <begin position="372"/>
        <end position="466"/>
    </location>
</feature>
<evidence type="ECO:0000256" key="3">
    <source>
        <dbReference type="PROSITE-ProRule" id="PRU00504"/>
    </source>
</evidence>
<organism evidence="6 7">
    <name type="scientific">Lysinibacillus piscis</name>
    <dbReference type="NCBI Taxonomy" id="2518931"/>
    <lineage>
        <taxon>Bacteria</taxon>
        <taxon>Bacillati</taxon>
        <taxon>Bacillota</taxon>
        <taxon>Bacilli</taxon>
        <taxon>Bacillales</taxon>
        <taxon>Bacillaceae</taxon>
        <taxon>Lysinibacillus</taxon>
    </lineage>
</organism>
<evidence type="ECO:0000313" key="6">
    <source>
        <dbReference type="EMBL" id="GLC87751.1"/>
    </source>
</evidence>
<sequence length="1018" mass="106592">MSKKYQYIFIVMILLVSIVGPQYHSANAEEVGIITTIAGDGTLGIGGDGGPATSAPLTSPFQVAVDSVGNIYIAEAGNHRIRKVDTGGNISTIAGTGAMGNGGDGITATGTQLNIPSGVAVDNAGNIYIADTGNHRIRKVGIGGTITTIAGTGIQGNAGDEGPATSAQLNMPQNVVVDNIGNVYIADMGNHRIRKVDTGGTITTIAGMGIPGSAGDEGAATDAQLMNPQGITVDSAGNVYIADTGNHRIRKVDTGGTITTIAGTGIPGSTGDEGAATSAQLSMPSGVAIDSAGNVYISDAIDQRIRKVDTGGIITTIAGTGIPGSTGDGGAATSAQLSLPMGVAVDSIGNIYITDLGNSKIRKVTMTTVTTVPDAPTNVTAVAGDGQATVGFTVPTNDGGSIITGYKVKVYVNDNEQPTLETTGTTNSIIVSGLTNGTAYTFTVVAINDKGDSMESMASDAVTPNPAPLTDEQAVAQAALALEIGYATGDSAAIVTQPLTLPTTGIEQTNISWSSSQQLIVKPNGEVTRPLVGDSMVTLTATITKGSATKTKSFTVTVKGVNVPPVPEITPPFTSEGSSTGSTMNPTSEQFVVNVQSGDGKDISKTIINRTTNTDGTVQDRVTLTAQSTTEALRKLQENNINTMRIMLPTDTVNRVQQTDIVVVQPALTLLKAGQVHLEIVADGAKIAIPQNSLQSFEQELYFRVVPVKAQTTQQQLEERAKAETSVQQFTNNATITLLGQPMTIETNMQNRPVTLTLPLPQNVTQEQLNNLAVYIEHSDGTKEVVRGKVVDFKAGIRGIEFEVTKFSTFSILYAPVKQEQPKEEVVVEEQISTPYIKGYADGTFRPEASVTRAQMASMLARYLTDNEIPEITATFIDTATHDVKDAIEFVKEVGLFKGTTATTFNPNGSITRAQMATVVARWLAENGEVANSQAKVFKDVKGNYWAAEAIATVSAQGIMTGTSTTTFNPEGYLTRAQAVKVLNRLFERQVTAIEQTPLFTDVPSNHWAFDEIQAAAQ</sequence>
<dbReference type="Pfam" id="PF01436">
    <property type="entry name" value="NHL"/>
    <property type="match status" value="1"/>
</dbReference>
<feature type="domain" description="SLH" evidence="5">
    <location>
        <begin position="871"/>
        <end position="933"/>
    </location>
</feature>
<dbReference type="InterPro" id="IPR013783">
    <property type="entry name" value="Ig-like_fold"/>
</dbReference>
<dbReference type="SMART" id="SM00060">
    <property type="entry name" value="FN3"/>
    <property type="match status" value="1"/>
</dbReference>
<dbReference type="Pfam" id="PF25021">
    <property type="entry name" value="TEN_NHL"/>
    <property type="match status" value="3"/>
</dbReference>
<feature type="domain" description="SLH" evidence="5">
    <location>
        <begin position="934"/>
        <end position="997"/>
    </location>
</feature>
<dbReference type="PROSITE" id="PS51125">
    <property type="entry name" value="NHL"/>
    <property type="match status" value="4"/>
</dbReference>
<dbReference type="SUPFAM" id="SSF49265">
    <property type="entry name" value="Fibronectin type III"/>
    <property type="match status" value="1"/>
</dbReference>
<dbReference type="InterPro" id="IPR001119">
    <property type="entry name" value="SLH_dom"/>
</dbReference>